<accession>A0AAV9DX05</accession>
<gene>
    <name evidence="2" type="ORF">QJS10_CPA10g01278</name>
</gene>
<dbReference type="InterPro" id="IPR018289">
    <property type="entry name" value="MULE_transposase_dom"/>
</dbReference>
<feature type="domain" description="MULE transposase" evidence="1">
    <location>
        <begin position="22"/>
        <end position="96"/>
    </location>
</feature>
<reference evidence="2" key="1">
    <citation type="journal article" date="2023" name="Nat. Commun.">
        <title>Diploid and tetraploid genomes of Acorus and the evolution of monocots.</title>
        <authorList>
            <person name="Ma L."/>
            <person name="Liu K.W."/>
            <person name="Li Z."/>
            <person name="Hsiao Y.Y."/>
            <person name="Qi Y."/>
            <person name="Fu T."/>
            <person name="Tang G.D."/>
            <person name="Zhang D."/>
            <person name="Sun W.H."/>
            <person name="Liu D.K."/>
            <person name="Li Y."/>
            <person name="Chen G.Z."/>
            <person name="Liu X.D."/>
            <person name="Liao X.Y."/>
            <person name="Jiang Y.T."/>
            <person name="Yu X."/>
            <person name="Hao Y."/>
            <person name="Huang J."/>
            <person name="Zhao X.W."/>
            <person name="Ke S."/>
            <person name="Chen Y.Y."/>
            <person name="Wu W.L."/>
            <person name="Hsu J.L."/>
            <person name="Lin Y.F."/>
            <person name="Huang M.D."/>
            <person name="Li C.Y."/>
            <person name="Huang L."/>
            <person name="Wang Z.W."/>
            <person name="Zhao X."/>
            <person name="Zhong W.Y."/>
            <person name="Peng D.H."/>
            <person name="Ahmad S."/>
            <person name="Lan S."/>
            <person name="Zhang J.S."/>
            <person name="Tsai W.C."/>
            <person name="Van de Peer Y."/>
            <person name="Liu Z.J."/>
        </authorList>
    </citation>
    <scope>NUCLEOTIDE SEQUENCE</scope>
    <source>
        <strain evidence="2">CP</strain>
    </source>
</reference>
<comment type="caution">
    <text evidence="2">The sequence shown here is derived from an EMBL/GenBank/DDBJ whole genome shotgun (WGS) entry which is preliminary data.</text>
</comment>
<dbReference type="PANTHER" id="PTHR31973">
    <property type="entry name" value="POLYPROTEIN, PUTATIVE-RELATED"/>
    <property type="match status" value="1"/>
</dbReference>
<name>A0AAV9DX05_ACOCL</name>
<organism evidence="2 3">
    <name type="scientific">Acorus calamus</name>
    <name type="common">Sweet flag</name>
    <dbReference type="NCBI Taxonomy" id="4465"/>
    <lineage>
        <taxon>Eukaryota</taxon>
        <taxon>Viridiplantae</taxon>
        <taxon>Streptophyta</taxon>
        <taxon>Embryophyta</taxon>
        <taxon>Tracheophyta</taxon>
        <taxon>Spermatophyta</taxon>
        <taxon>Magnoliopsida</taxon>
        <taxon>Liliopsida</taxon>
        <taxon>Acoraceae</taxon>
        <taxon>Acorus</taxon>
    </lineage>
</organism>
<keyword evidence="3" id="KW-1185">Reference proteome</keyword>
<dbReference type="AlphaFoldDB" id="A0AAV9DX05"/>
<evidence type="ECO:0000259" key="1">
    <source>
        <dbReference type="Pfam" id="PF10551"/>
    </source>
</evidence>
<protein>
    <recommendedName>
        <fullName evidence="1">MULE transposase domain-containing protein</fullName>
    </recommendedName>
</protein>
<reference evidence="2" key="2">
    <citation type="submission" date="2023-06" db="EMBL/GenBank/DDBJ databases">
        <authorList>
            <person name="Ma L."/>
            <person name="Liu K.-W."/>
            <person name="Li Z."/>
            <person name="Hsiao Y.-Y."/>
            <person name="Qi Y."/>
            <person name="Fu T."/>
            <person name="Tang G."/>
            <person name="Zhang D."/>
            <person name="Sun W.-H."/>
            <person name="Liu D.-K."/>
            <person name="Li Y."/>
            <person name="Chen G.-Z."/>
            <person name="Liu X.-D."/>
            <person name="Liao X.-Y."/>
            <person name="Jiang Y.-T."/>
            <person name="Yu X."/>
            <person name="Hao Y."/>
            <person name="Huang J."/>
            <person name="Zhao X.-W."/>
            <person name="Ke S."/>
            <person name="Chen Y.-Y."/>
            <person name="Wu W.-L."/>
            <person name="Hsu J.-L."/>
            <person name="Lin Y.-F."/>
            <person name="Huang M.-D."/>
            <person name="Li C.-Y."/>
            <person name="Huang L."/>
            <person name="Wang Z.-W."/>
            <person name="Zhao X."/>
            <person name="Zhong W.-Y."/>
            <person name="Peng D.-H."/>
            <person name="Ahmad S."/>
            <person name="Lan S."/>
            <person name="Zhang J.-S."/>
            <person name="Tsai W.-C."/>
            <person name="Van De Peer Y."/>
            <person name="Liu Z.-J."/>
        </authorList>
    </citation>
    <scope>NUCLEOTIDE SEQUENCE</scope>
    <source>
        <strain evidence="2">CP</strain>
        <tissue evidence="2">Leaves</tissue>
    </source>
</reference>
<evidence type="ECO:0000313" key="3">
    <source>
        <dbReference type="Proteomes" id="UP001180020"/>
    </source>
</evidence>
<dbReference type="Proteomes" id="UP001180020">
    <property type="component" value="Unassembled WGS sequence"/>
</dbReference>
<sequence>MRFFVCLGVCRLGFLDGCRPFIGLDGCHLKGFYKDIMLSATYVDADNCLFPLAFAVVESETGDSWIWFLEMLHEAIGDVDGLALMSDKDKGLESAVPGMKGAKELKDQYLKKKQPIKKRELYQETDEAGPVGCLIDGF</sequence>
<dbReference type="PANTHER" id="PTHR31973:SF188">
    <property type="entry name" value="POLYPROTEIN, PUTATIVE-RELATED"/>
    <property type="match status" value="1"/>
</dbReference>
<proteinExistence type="predicted"/>
<evidence type="ECO:0000313" key="2">
    <source>
        <dbReference type="EMBL" id="KAK1305847.1"/>
    </source>
</evidence>
<dbReference type="EMBL" id="JAUJYO010000010">
    <property type="protein sequence ID" value="KAK1305847.1"/>
    <property type="molecule type" value="Genomic_DNA"/>
</dbReference>
<dbReference type="Pfam" id="PF10551">
    <property type="entry name" value="MULE"/>
    <property type="match status" value="1"/>
</dbReference>